<accession>A0ABD0KL41</accession>
<keyword evidence="2" id="KW-1185">Reference proteome</keyword>
<dbReference type="AlphaFoldDB" id="A0ABD0KL41"/>
<comment type="caution">
    <text evidence="1">The sequence shown here is derived from an EMBL/GenBank/DDBJ whole genome shotgun (WGS) entry which is preliminary data.</text>
</comment>
<gene>
    <name evidence="1" type="ORF">BaRGS_00020881</name>
</gene>
<dbReference type="Proteomes" id="UP001519460">
    <property type="component" value="Unassembled WGS sequence"/>
</dbReference>
<evidence type="ECO:0000313" key="2">
    <source>
        <dbReference type="Proteomes" id="UP001519460"/>
    </source>
</evidence>
<proteinExistence type="predicted"/>
<protein>
    <submittedName>
        <fullName evidence="1">Uncharacterized protein</fullName>
    </submittedName>
</protein>
<name>A0ABD0KL41_9CAEN</name>
<reference evidence="1 2" key="1">
    <citation type="journal article" date="2023" name="Sci. Data">
        <title>Genome assembly of the Korean intertidal mud-creeper Batillaria attramentaria.</title>
        <authorList>
            <person name="Patra A.K."/>
            <person name="Ho P.T."/>
            <person name="Jun S."/>
            <person name="Lee S.J."/>
            <person name="Kim Y."/>
            <person name="Won Y.J."/>
        </authorList>
    </citation>
    <scope>NUCLEOTIDE SEQUENCE [LARGE SCALE GENOMIC DNA]</scope>
    <source>
        <strain evidence="1">Wonlab-2016</strain>
    </source>
</reference>
<evidence type="ECO:0000313" key="1">
    <source>
        <dbReference type="EMBL" id="KAK7487834.1"/>
    </source>
</evidence>
<dbReference type="EMBL" id="JACVVK020000158">
    <property type="protein sequence ID" value="KAK7487834.1"/>
    <property type="molecule type" value="Genomic_DNA"/>
</dbReference>
<organism evidence="1 2">
    <name type="scientific">Batillaria attramentaria</name>
    <dbReference type="NCBI Taxonomy" id="370345"/>
    <lineage>
        <taxon>Eukaryota</taxon>
        <taxon>Metazoa</taxon>
        <taxon>Spiralia</taxon>
        <taxon>Lophotrochozoa</taxon>
        <taxon>Mollusca</taxon>
        <taxon>Gastropoda</taxon>
        <taxon>Caenogastropoda</taxon>
        <taxon>Sorbeoconcha</taxon>
        <taxon>Cerithioidea</taxon>
        <taxon>Batillariidae</taxon>
        <taxon>Batillaria</taxon>
    </lineage>
</organism>
<sequence>MSDERLGRRRSTDRPREARNLAKAKWHLLPPRHLVLYPKPWIPYVYNFFLFGYLAFTVQCGGTEVSVSVSSEQLFPLFHDVSRGLELTGTRNATSLPFWFPFTFRFCIESKWRLARKTEAAACVCGKDLLGRRYDVHSKRHEVFLCGTVPVSYG</sequence>